<evidence type="ECO:0000313" key="5">
    <source>
        <dbReference type="RefSeq" id="XP_027347745.1"/>
    </source>
</evidence>
<proteinExistence type="predicted"/>
<evidence type="ECO:0000259" key="3">
    <source>
        <dbReference type="Pfam" id="PF01370"/>
    </source>
</evidence>
<evidence type="ECO:0000256" key="2">
    <source>
        <dbReference type="ARBA" id="ARBA00023002"/>
    </source>
</evidence>
<keyword evidence="1" id="KW-0521">NADP</keyword>
<sequence>MAPSFDQSANTVCVMDASGQLGTSLVQRLLQRGYTVHASAQSHGIEQFNGISADPNKLKIFRSDPFDYHSITDALRGCSGLFYTFEPPQDQPNYDEYIADVEVRAAHNVLEACAQTETIDKVVFTSSATAVVWREDRKSMESDLDERHWSDANLCRKFKLWHGMSKTLAERTAWALAMDRGVTMVSINAGLLMGHDDLFCVKNPYLRGAAEMYEDGVLVTVDLGILVDTHICVYEDVSSYGRYLCFNHVINTHDDAVRLARKSLPTPPSMPLSCDQGKSLIQQRISNKKLNKLMVNFAG</sequence>
<keyword evidence="2" id="KW-0560">Oxidoreductase</keyword>
<evidence type="ECO:0000313" key="4">
    <source>
        <dbReference type="Proteomes" id="UP000694853"/>
    </source>
</evidence>
<dbReference type="OrthoDB" id="2735536at2759"/>
<dbReference type="FunFam" id="3.40.50.720:FF:000523">
    <property type="entry name" value="Cinnamoyl-CoA reductase-like SNL6 isoform A"/>
    <property type="match status" value="1"/>
</dbReference>
<dbReference type="KEGG" id="aprc:113859130"/>
<feature type="domain" description="NAD-dependent epimerase/dehydratase" evidence="3">
    <location>
        <begin position="14"/>
        <end position="195"/>
    </location>
</feature>
<dbReference type="InterPro" id="IPR050425">
    <property type="entry name" value="NAD(P)_dehydrat-like"/>
</dbReference>
<gene>
    <name evidence="5" type="primary">LOC113859130</name>
</gene>
<dbReference type="Gene3D" id="3.40.50.720">
    <property type="entry name" value="NAD(P)-binding Rossmann-like Domain"/>
    <property type="match status" value="1"/>
</dbReference>
<name>A0A8B8KV51_ABRPR</name>
<dbReference type="InterPro" id="IPR036291">
    <property type="entry name" value="NAD(P)-bd_dom_sf"/>
</dbReference>
<protein>
    <submittedName>
        <fullName evidence="5">Cinnamoyl-CoA reductase-like SNL6</fullName>
    </submittedName>
</protein>
<dbReference type="AlphaFoldDB" id="A0A8B8KV51"/>
<dbReference type="CDD" id="cd08958">
    <property type="entry name" value="FR_SDR_e"/>
    <property type="match status" value="1"/>
</dbReference>
<dbReference type="RefSeq" id="XP_027347745.1">
    <property type="nucleotide sequence ID" value="XM_027491944.1"/>
</dbReference>
<dbReference type="InterPro" id="IPR001509">
    <property type="entry name" value="Epimerase_deHydtase"/>
</dbReference>
<reference evidence="5" key="2">
    <citation type="submission" date="2025-08" db="UniProtKB">
        <authorList>
            <consortium name="RefSeq"/>
        </authorList>
    </citation>
    <scope>IDENTIFICATION</scope>
    <source>
        <tissue evidence="5">Young leaves</tissue>
    </source>
</reference>
<dbReference type="PANTHER" id="PTHR10366">
    <property type="entry name" value="NAD DEPENDENT EPIMERASE/DEHYDRATASE"/>
    <property type="match status" value="1"/>
</dbReference>
<keyword evidence="4" id="KW-1185">Reference proteome</keyword>
<evidence type="ECO:0000256" key="1">
    <source>
        <dbReference type="ARBA" id="ARBA00022857"/>
    </source>
</evidence>
<dbReference type="Proteomes" id="UP000694853">
    <property type="component" value="Unplaced"/>
</dbReference>
<reference evidence="4" key="1">
    <citation type="journal article" date="2019" name="Toxins">
        <title>Detection of Abrin-Like and Prepropulchellin-Like Toxin Genes and Transcripts Using Whole Genome Sequencing and Full-Length Transcript Sequencing of Abrus precatorius.</title>
        <authorList>
            <person name="Hovde B.T."/>
            <person name="Daligault H.E."/>
            <person name="Hanschen E.R."/>
            <person name="Kunde Y.A."/>
            <person name="Johnson M.B."/>
            <person name="Starkenburg S.R."/>
            <person name="Johnson S.L."/>
        </authorList>
    </citation>
    <scope>NUCLEOTIDE SEQUENCE [LARGE SCALE GENOMIC DNA]</scope>
</reference>
<dbReference type="Pfam" id="PF01370">
    <property type="entry name" value="Epimerase"/>
    <property type="match status" value="1"/>
</dbReference>
<dbReference type="GO" id="GO:0016616">
    <property type="term" value="F:oxidoreductase activity, acting on the CH-OH group of donors, NAD or NADP as acceptor"/>
    <property type="evidence" value="ECO:0007669"/>
    <property type="project" value="TreeGrafter"/>
</dbReference>
<organism evidence="4 5">
    <name type="scientific">Abrus precatorius</name>
    <name type="common">Indian licorice</name>
    <name type="synonym">Glycine abrus</name>
    <dbReference type="NCBI Taxonomy" id="3816"/>
    <lineage>
        <taxon>Eukaryota</taxon>
        <taxon>Viridiplantae</taxon>
        <taxon>Streptophyta</taxon>
        <taxon>Embryophyta</taxon>
        <taxon>Tracheophyta</taxon>
        <taxon>Spermatophyta</taxon>
        <taxon>Magnoliopsida</taxon>
        <taxon>eudicotyledons</taxon>
        <taxon>Gunneridae</taxon>
        <taxon>Pentapetalae</taxon>
        <taxon>rosids</taxon>
        <taxon>fabids</taxon>
        <taxon>Fabales</taxon>
        <taxon>Fabaceae</taxon>
        <taxon>Papilionoideae</taxon>
        <taxon>50 kb inversion clade</taxon>
        <taxon>NPAAA clade</taxon>
        <taxon>indigoferoid/millettioid clade</taxon>
        <taxon>Abreae</taxon>
        <taxon>Abrus</taxon>
    </lineage>
</organism>
<dbReference type="SUPFAM" id="SSF51735">
    <property type="entry name" value="NAD(P)-binding Rossmann-fold domains"/>
    <property type="match status" value="1"/>
</dbReference>
<dbReference type="PANTHER" id="PTHR10366:SF623">
    <property type="entry name" value="CINNAMOYL-COA REDUCTASE-LIKE SNL6"/>
    <property type="match status" value="1"/>
</dbReference>
<dbReference type="GeneID" id="113859130"/>
<accession>A0A8B8KV51</accession>